<keyword evidence="2" id="KW-1185">Reference proteome</keyword>
<protein>
    <submittedName>
        <fullName evidence="1">Uncharacterized protein</fullName>
    </submittedName>
</protein>
<sequence>MQFFILSVATVILAVSGTIHVKNSYIVKLKEMTRIPMQTHIDVVKSLFQNKAGIDKIKAIHRNIGNMYSATFSPSVLAKVKQMREVEYVEPDSIVTINTVQHNATWGLNRISQLLKLRTTDYKYNYTYDGSGVTVYVVDTGILISHPEFEGRARFGARFVGPNDKDENGHGTHCAGTVGSKTYGVAKKASLVAVRVLDREGEGPISGVIAGIDWVIGDVKGSEPNVITMSLSGGIGKSLNRAVEAAVEKGITVVVAAGNENQNACRTSPSSVPEAITVGATDRNDRRADFSNYGQCVDLFAPGVDIISTWNDGETEKLSGTSMAAPHVAGLIAVFLSESPATPKEVSKKLVKLALPEMVHNPRTGSPNLLANNGVNQE</sequence>
<organism evidence="1 2">
    <name type="scientific">Entomophthora muscae</name>
    <dbReference type="NCBI Taxonomy" id="34485"/>
    <lineage>
        <taxon>Eukaryota</taxon>
        <taxon>Fungi</taxon>
        <taxon>Fungi incertae sedis</taxon>
        <taxon>Zoopagomycota</taxon>
        <taxon>Entomophthoromycotina</taxon>
        <taxon>Entomophthoromycetes</taxon>
        <taxon>Entomophthorales</taxon>
        <taxon>Entomophthoraceae</taxon>
        <taxon>Entomophthora</taxon>
    </lineage>
</organism>
<dbReference type="Proteomes" id="UP001165960">
    <property type="component" value="Unassembled WGS sequence"/>
</dbReference>
<reference evidence="1" key="1">
    <citation type="submission" date="2022-04" db="EMBL/GenBank/DDBJ databases">
        <title>Genome of the entomopathogenic fungus Entomophthora muscae.</title>
        <authorList>
            <person name="Elya C."/>
            <person name="Lovett B.R."/>
            <person name="Lee E."/>
            <person name="Macias A.M."/>
            <person name="Hajek A.E."/>
            <person name="De Bivort B.L."/>
            <person name="Kasson M.T."/>
            <person name="De Fine Licht H.H."/>
            <person name="Stajich J.E."/>
        </authorList>
    </citation>
    <scope>NUCLEOTIDE SEQUENCE</scope>
    <source>
        <strain evidence="1">Berkeley</strain>
    </source>
</reference>
<evidence type="ECO:0000313" key="1">
    <source>
        <dbReference type="EMBL" id="KAJ9048519.1"/>
    </source>
</evidence>
<comment type="caution">
    <text evidence="1">The sequence shown here is derived from an EMBL/GenBank/DDBJ whole genome shotgun (WGS) entry which is preliminary data.</text>
</comment>
<proteinExistence type="predicted"/>
<accession>A0ACC2REP3</accession>
<name>A0ACC2REP3_9FUNG</name>
<gene>
    <name evidence="1" type="ORF">DSO57_1034295</name>
</gene>
<evidence type="ECO:0000313" key="2">
    <source>
        <dbReference type="Proteomes" id="UP001165960"/>
    </source>
</evidence>
<dbReference type="EMBL" id="QTSX02007383">
    <property type="protein sequence ID" value="KAJ9048519.1"/>
    <property type="molecule type" value="Genomic_DNA"/>
</dbReference>